<keyword evidence="8" id="KW-1185">Reference proteome</keyword>
<dbReference type="SMART" id="SM00507">
    <property type="entry name" value="HNHc"/>
    <property type="match status" value="1"/>
</dbReference>
<keyword evidence="1" id="KW-0540">Nuclease</keyword>
<evidence type="ECO:0000313" key="7">
    <source>
        <dbReference type="EMBL" id="MDY0748517.1"/>
    </source>
</evidence>
<protein>
    <recommendedName>
        <fullName evidence="4">Putative HNH nuclease YajD</fullName>
    </recommendedName>
</protein>
<evidence type="ECO:0000256" key="3">
    <source>
        <dbReference type="ARBA" id="ARBA00038412"/>
    </source>
</evidence>
<dbReference type="InterPro" id="IPR002711">
    <property type="entry name" value="HNH"/>
</dbReference>
<reference evidence="7 8" key="1">
    <citation type="submission" date="2023-11" db="EMBL/GenBank/DDBJ databases">
        <title>Paucibacter sp. nov., isolated from fresh soil in Korea.</title>
        <authorList>
            <person name="Le N.T.T."/>
        </authorList>
    </citation>
    <scope>NUCLEOTIDE SEQUENCE [LARGE SCALE GENOMIC DNA]</scope>
    <source>
        <strain evidence="7 8">R3-3</strain>
    </source>
</reference>
<comment type="caution">
    <text evidence="7">The sequence shown here is derived from an EMBL/GenBank/DDBJ whole genome shotgun (WGS) entry which is preliminary data.</text>
</comment>
<organism evidence="7 8">
    <name type="scientific">Roseateles agri</name>
    <dbReference type="NCBI Taxonomy" id="3098619"/>
    <lineage>
        <taxon>Bacteria</taxon>
        <taxon>Pseudomonadati</taxon>
        <taxon>Pseudomonadota</taxon>
        <taxon>Betaproteobacteria</taxon>
        <taxon>Burkholderiales</taxon>
        <taxon>Sphaerotilaceae</taxon>
        <taxon>Roseateles</taxon>
    </lineage>
</organism>
<evidence type="ECO:0000256" key="2">
    <source>
        <dbReference type="ARBA" id="ARBA00022801"/>
    </source>
</evidence>
<dbReference type="Proteomes" id="UP001285263">
    <property type="component" value="Unassembled WGS sequence"/>
</dbReference>
<evidence type="ECO:0000256" key="5">
    <source>
        <dbReference type="SAM" id="MobiDB-lite"/>
    </source>
</evidence>
<dbReference type="PANTHER" id="PTHR41286">
    <property type="entry name" value="HNH NUCLEASE YAJD-RELATED"/>
    <property type="match status" value="1"/>
</dbReference>
<gene>
    <name evidence="7" type="ORF">SNE35_28715</name>
</gene>
<dbReference type="RefSeq" id="WP_320426481.1">
    <property type="nucleotide sequence ID" value="NZ_JAXCLA010000010.1"/>
</dbReference>
<dbReference type="CDD" id="cd00085">
    <property type="entry name" value="HNHc"/>
    <property type="match status" value="1"/>
</dbReference>
<evidence type="ECO:0000313" key="8">
    <source>
        <dbReference type="Proteomes" id="UP001285263"/>
    </source>
</evidence>
<keyword evidence="2" id="KW-0378">Hydrolase</keyword>
<feature type="compositionally biased region" description="Basic and acidic residues" evidence="5">
    <location>
        <begin position="12"/>
        <end position="21"/>
    </location>
</feature>
<comment type="similarity">
    <text evidence="3">Belongs to the HNH nuclease family.</text>
</comment>
<feature type="region of interest" description="Disordered" evidence="5">
    <location>
        <begin position="1"/>
        <end position="21"/>
    </location>
</feature>
<sequence length="148" mass="15410">MDHKVKPGSFADSRRGSRHERGYGTAWDKLRRQILRRDAGLCQPCLRNGVTTPSCRTVDHVLAKAAGGTDEPSNLQTICTDCHASKTAAEAVQARAGGLPVAPAPEAQTPGGARKSGASSLRTDRLVEFSRAGYQGGGVPPAGTKGGC</sequence>
<evidence type="ECO:0000259" key="6">
    <source>
        <dbReference type="SMART" id="SM00507"/>
    </source>
</evidence>
<dbReference type="EMBL" id="JAXCLA010000010">
    <property type="protein sequence ID" value="MDY0748517.1"/>
    <property type="molecule type" value="Genomic_DNA"/>
</dbReference>
<dbReference type="Pfam" id="PF01844">
    <property type="entry name" value="HNH"/>
    <property type="match status" value="1"/>
</dbReference>
<evidence type="ECO:0000256" key="4">
    <source>
        <dbReference type="ARBA" id="ARBA00040194"/>
    </source>
</evidence>
<evidence type="ECO:0000256" key="1">
    <source>
        <dbReference type="ARBA" id="ARBA00022722"/>
    </source>
</evidence>
<feature type="domain" description="HNH nuclease" evidence="6">
    <location>
        <begin position="29"/>
        <end position="84"/>
    </location>
</feature>
<name>A0ABU5DQB3_9BURK</name>
<dbReference type="Gene3D" id="1.10.30.50">
    <property type="match status" value="1"/>
</dbReference>
<dbReference type="PANTHER" id="PTHR41286:SF1">
    <property type="entry name" value="HNH NUCLEASE YAJD-RELATED"/>
    <property type="match status" value="1"/>
</dbReference>
<dbReference type="GO" id="GO:0004519">
    <property type="term" value="F:endonuclease activity"/>
    <property type="evidence" value="ECO:0007669"/>
    <property type="project" value="UniProtKB-KW"/>
</dbReference>
<proteinExistence type="inferred from homology"/>
<keyword evidence="7" id="KW-0255">Endonuclease</keyword>
<dbReference type="InterPro" id="IPR003615">
    <property type="entry name" value="HNH_nuc"/>
</dbReference>
<feature type="region of interest" description="Disordered" evidence="5">
    <location>
        <begin position="100"/>
        <end position="121"/>
    </location>
</feature>
<accession>A0ABU5DQB3</accession>